<gene>
    <name evidence="1" type="ORF">UFOVP196_45</name>
</gene>
<proteinExistence type="predicted"/>
<name>A0A6J7WGA6_9CAUD</name>
<accession>A0A6J7WGA6</accession>
<protein>
    <submittedName>
        <fullName evidence="1">Uncharacterized protein</fullName>
    </submittedName>
</protein>
<reference evidence="1" key="1">
    <citation type="submission" date="2020-05" db="EMBL/GenBank/DDBJ databases">
        <authorList>
            <person name="Chiriac C."/>
            <person name="Salcher M."/>
            <person name="Ghai R."/>
            <person name="Kavagutti S V."/>
        </authorList>
    </citation>
    <scope>NUCLEOTIDE SEQUENCE</scope>
</reference>
<sequence>MKIFRRANTTEMEQTIVAQALQLQRNTVEIELWKNTAKRLGAELERVIQQPEGSDENLAATWWRDQYEALTEQVQMHLVTYHQGMAEL</sequence>
<organism evidence="1">
    <name type="scientific">uncultured Caudovirales phage</name>
    <dbReference type="NCBI Taxonomy" id="2100421"/>
    <lineage>
        <taxon>Viruses</taxon>
        <taxon>Duplodnaviria</taxon>
        <taxon>Heunggongvirae</taxon>
        <taxon>Uroviricota</taxon>
        <taxon>Caudoviricetes</taxon>
        <taxon>Peduoviridae</taxon>
        <taxon>Maltschvirus</taxon>
        <taxon>Maltschvirus maltsch</taxon>
    </lineage>
</organism>
<dbReference type="EMBL" id="LR798235">
    <property type="protein sequence ID" value="CAB5212711.1"/>
    <property type="molecule type" value="Genomic_DNA"/>
</dbReference>
<evidence type="ECO:0000313" key="1">
    <source>
        <dbReference type="EMBL" id="CAB5212711.1"/>
    </source>
</evidence>